<keyword evidence="4 6" id="KW-1015">Disulfide bond</keyword>
<dbReference type="Gene3D" id="2.30.130.100">
    <property type="match status" value="1"/>
</dbReference>
<evidence type="ECO:0000256" key="4">
    <source>
        <dbReference type="ARBA" id="ARBA00023157"/>
    </source>
</evidence>
<evidence type="ECO:0000313" key="7">
    <source>
        <dbReference type="EMBL" id="NOV42639.1"/>
    </source>
</evidence>
<evidence type="ECO:0000256" key="3">
    <source>
        <dbReference type="ARBA" id="ARBA00022729"/>
    </source>
</evidence>
<keyword evidence="5 6" id="KW-0325">Glycoprotein</keyword>
<dbReference type="InterPro" id="IPR045797">
    <property type="entry name" value="EVA_Class_A"/>
</dbReference>
<proteinExistence type="predicted"/>
<protein>
    <recommendedName>
        <fullName evidence="6">Evasin</fullName>
    </recommendedName>
</protein>
<comment type="function">
    <text evidence="6">Salivary chemokine-binding protein which binds to host chemokines.</text>
</comment>
<accession>A0A6M2D984</accession>
<dbReference type="GO" id="GO:0019957">
    <property type="term" value="F:C-C chemokine binding"/>
    <property type="evidence" value="ECO:0007669"/>
    <property type="project" value="InterPro"/>
</dbReference>
<keyword evidence="2 6" id="KW-0964">Secreted</keyword>
<sequence length="125" mass="13866">MVRLFGGEGIFAIFVFFSDFCPIDADASKWSTRPHVHDTAAGSSVGTTELLDNGIQKNNAVYYRRQVSPNGQHAERAILPGASNLMKRGVNYTCQLGECKNNICITFDLFIDCWTHKFIPSTTDS</sequence>
<reference evidence="7" key="1">
    <citation type="submission" date="2019-09" db="EMBL/GenBank/DDBJ databases">
        <title>Organ-specific transcriptomic study of the physiology of the cattle tick, Rhipicephalus microplus.</title>
        <authorList>
            <person name="Tirloni L."/>
            <person name="Braz G."/>
            <person name="Gandara A.C.P."/>
            <person name="Sabadin G.A."/>
            <person name="da Silva R.M."/>
            <person name="Guizzo M.G."/>
            <person name="Machado J.A."/>
            <person name="Costa E.P."/>
            <person name="Gomes H.F."/>
            <person name="Moraes J."/>
            <person name="Mota M.B.S."/>
            <person name="Mesquita R.D."/>
            <person name="Alvarenga P.H."/>
            <person name="Alves F."/>
            <person name="Seixas A."/>
            <person name="da Fonseca R.N."/>
            <person name="Fogaca A."/>
            <person name="Logullo C."/>
            <person name="Tanaka A."/>
            <person name="Daffre S."/>
            <person name="Termignoni C."/>
            <person name="Vaz I.S.Jr."/>
            <person name="Oliveira P.L."/>
            <person name="Ribeiro J.M."/>
        </authorList>
    </citation>
    <scope>NUCLEOTIDE SEQUENCE</scope>
    <source>
        <strain evidence="7">Porto Alegre</strain>
    </source>
</reference>
<comment type="subcellular location">
    <subcellularLocation>
        <location evidence="1 6">Secreted</location>
    </subcellularLocation>
</comment>
<name>A0A6M2D984_RHIMP</name>
<organism evidence="7">
    <name type="scientific">Rhipicephalus microplus</name>
    <name type="common">Cattle tick</name>
    <name type="synonym">Boophilus microplus</name>
    <dbReference type="NCBI Taxonomy" id="6941"/>
    <lineage>
        <taxon>Eukaryota</taxon>
        <taxon>Metazoa</taxon>
        <taxon>Ecdysozoa</taxon>
        <taxon>Arthropoda</taxon>
        <taxon>Chelicerata</taxon>
        <taxon>Arachnida</taxon>
        <taxon>Acari</taxon>
        <taxon>Parasitiformes</taxon>
        <taxon>Ixodida</taxon>
        <taxon>Ixodoidea</taxon>
        <taxon>Ixodidae</taxon>
        <taxon>Rhipicephalinae</taxon>
        <taxon>Rhipicephalus</taxon>
        <taxon>Boophilus</taxon>
    </lineage>
</organism>
<dbReference type="EMBL" id="GHWJ01009902">
    <property type="protein sequence ID" value="NOV42639.1"/>
    <property type="molecule type" value="Transcribed_RNA"/>
</dbReference>
<evidence type="ECO:0000256" key="5">
    <source>
        <dbReference type="ARBA" id="ARBA00023180"/>
    </source>
</evidence>
<dbReference type="AlphaFoldDB" id="A0A6M2D984"/>
<keyword evidence="3 6" id="KW-0732">Signal</keyword>
<evidence type="ECO:0000256" key="1">
    <source>
        <dbReference type="ARBA" id="ARBA00004613"/>
    </source>
</evidence>
<evidence type="ECO:0000256" key="2">
    <source>
        <dbReference type="ARBA" id="ARBA00022525"/>
    </source>
</evidence>
<dbReference type="GO" id="GO:0005576">
    <property type="term" value="C:extracellular region"/>
    <property type="evidence" value="ECO:0007669"/>
    <property type="project" value="UniProtKB-SubCell"/>
</dbReference>
<evidence type="ECO:0000256" key="6">
    <source>
        <dbReference type="RuleBase" id="RU369006"/>
    </source>
</evidence>
<dbReference type="Pfam" id="PF19429">
    <property type="entry name" value="EVA_Class_A"/>
    <property type="match status" value="1"/>
</dbReference>